<dbReference type="RefSeq" id="WP_095976245.1">
    <property type="nucleotide sequence ID" value="NZ_CP022163.1"/>
</dbReference>
<accession>A0A250I6R2</accession>
<dbReference type="GO" id="GO:0006355">
    <property type="term" value="P:regulation of DNA-templated transcription"/>
    <property type="evidence" value="ECO:0007669"/>
    <property type="project" value="InterPro"/>
</dbReference>
<dbReference type="OrthoDB" id="8824182at2"/>
<evidence type="ECO:0000259" key="1">
    <source>
        <dbReference type="Pfam" id="PF13411"/>
    </source>
</evidence>
<protein>
    <recommendedName>
        <fullName evidence="1">HTH merR-type domain-containing protein</fullName>
    </recommendedName>
</protein>
<dbReference type="Proteomes" id="UP000217289">
    <property type="component" value="Chromosome"/>
</dbReference>
<name>A0A250I6R2_9BACT</name>
<dbReference type="KEGG" id="mbd:MEBOL_000887"/>
<dbReference type="EMBL" id="CP022163">
    <property type="protein sequence ID" value="ATB27445.1"/>
    <property type="molecule type" value="Genomic_DNA"/>
</dbReference>
<feature type="domain" description="HTH merR-type" evidence="1">
    <location>
        <begin position="5"/>
        <end position="74"/>
    </location>
</feature>
<reference evidence="2 3" key="1">
    <citation type="submission" date="2017-06" db="EMBL/GenBank/DDBJ databases">
        <authorList>
            <person name="Kim H.J."/>
            <person name="Triplett B.A."/>
        </authorList>
    </citation>
    <scope>NUCLEOTIDE SEQUENCE [LARGE SCALE GENOMIC DNA]</scope>
    <source>
        <strain evidence="2 3">DSM 14713</strain>
    </source>
</reference>
<dbReference type="InterPro" id="IPR000551">
    <property type="entry name" value="MerR-type_HTH_dom"/>
</dbReference>
<evidence type="ECO:0000313" key="3">
    <source>
        <dbReference type="Proteomes" id="UP000217289"/>
    </source>
</evidence>
<dbReference type="Pfam" id="PF13411">
    <property type="entry name" value="MerR_1"/>
    <property type="match status" value="1"/>
</dbReference>
<dbReference type="GO" id="GO:0003677">
    <property type="term" value="F:DNA binding"/>
    <property type="evidence" value="ECO:0007669"/>
    <property type="project" value="InterPro"/>
</dbReference>
<gene>
    <name evidence="2" type="ORF">MEBOL_000887</name>
</gene>
<dbReference type="AlphaFoldDB" id="A0A250I6R2"/>
<sequence length="152" mass="16941">MRLLRSREVQALTGLSADQLREWTGRRGLVAPDVPPRGKGTQARFSWQTVLVLRLAVVLKQEFHVELKAQRELFAGLQRELAGRSFPTLWPKSVVLHGPGRWELLDVEDIKIGSNKGCIVLPFASHLEALSVGFGLPDPMQQLPLFAAVKVQ</sequence>
<dbReference type="Gene3D" id="1.10.1660.10">
    <property type="match status" value="1"/>
</dbReference>
<organism evidence="2 3">
    <name type="scientific">Melittangium boletus DSM 14713</name>
    <dbReference type="NCBI Taxonomy" id="1294270"/>
    <lineage>
        <taxon>Bacteria</taxon>
        <taxon>Pseudomonadati</taxon>
        <taxon>Myxococcota</taxon>
        <taxon>Myxococcia</taxon>
        <taxon>Myxococcales</taxon>
        <taxon>Cystobacterineae</taxon>
        <taxon>Archangiaceae</taxon>
        <taxon>Melittangium</taxon>
    </lineage>
</organism>
<proteinExistence type="predicted"/>
<evidence type="ECO:0000313" key="2">
    <source>
        <dbReference type="EMBL" id="ATB27445.1"/>
    </source>
</evidence>
<keyword evidence="3" id="KW-1185">Reference proteome</keyword>